<organism evidence="3 4">
    <name type="scientific">Coxiella burnetii (strain Dugway 5J108-111)</name>
    <dbReference type="NCBI Taxonomy" id="434922"/>
    <lineage>
        <taxon>Bacteria</taxon>
        <taxon>Pseudomonadati</taxon>
        <taxon>Pseudomonadota</taxon>
        <taxon>Gammaproteobacteria</taxon>
        <taxon>Legionellales</taxon>
        <taxon>Coxiellaceae</taxon>
        <taxon>Coxiella</taxon>
    </lineage>
</organism>
<gene>
    <name evidence="3" type="primary">pfpI</name>
    <name evidence="3" type="ordered locus">CBUD_0826</name>
</gene>
<dbReference type="GO" id="GO:0006508">
    <property type="term" value="P:proteolysis"/>
    <property type="evidence" value="ECO:0007669"/>
    <property type="project" value="UniProtKB-KW"/>
</dbReference>
<dbReference type="NCBIfam" id="TIGR01382">
    <property type="entry name" value="PfpI"/>
    <property type="match status" value="1"/>
</dbReference>
<dbReference type="InterPro" id="IPR029062">
    <property type="entry name" value="Class_I_gatase-like"/>
</dbReference>
<evidence type="ECO:0000256" key="1">
    <source>
        <dbReference type="ARBA" id="ARBA00008542"/>
    </source>
</evidence>
<comment type="similarity">
    <text evidence="1">Belongs to the peptidase C56 family.</text>
</comment>
<dbReference type="KEGG" id="cbd:CBUD_0826"/>
<dbReference type="GO" id="GO:0016798">
    <property type="term" value="F:hydrolase activity, acting on glycosyl bonds"/>
    <property type="evidence" value="ECO:0007669"/>
    <property type="project" value="UniProtKB-KW"/>
</dbReference>
<dbReference type="HOGENOM" id="CLU_000445_44_4_6"/>
<dbReference type="EMBL" id="CP000733">
    <property type="protein sequence ID" value="ABS77727.1"/>
    <property type="molecule type" value="Genomic_DNA"/>
</dbReference>
<dbReference type="AlphaFoldDB" id="A9KDZ3"/>
<dbReference type="GO" id="GO:0008233">
    <property type="term" value="F:peptidase activity"/>
    <property type="evidence" value="ECO:0007669"/>
    <property type="project" value="UniProtKB-KW"/>
</dbReference>
<dbReference type="PROSITE" id="PS51276">
    <property type="entry name" value="PEPTIDASE_C56_PFPI"/>
    <property type="match status" value="1"/>
</dbReference>
<dbReference type="PANTHER" id="PTHR42733:SF13">
    <property type="entry name" value="DJ-1_PFPI DOMAIN-CONTAINING PROTEIN"/>
    <property type="match status" value="1"/>
</dbReference>
<dbReference type="Gene3D" id="3.40.50.880">
    <property type="match status" value="1"/>
</dbReference>
<proteinExistence type="inferred from homology"/>
<dbReference type="MEROPS" id="C56.001"/>
<evidence type="ECO:0000313" key="4">
    <source>
        <dbReference type="Proteomes" id="UP000008555"/>
    </source>
</evidence>
<dbReference type="PANTHER" id="PTHR42733">
    <property type="entry name" value="DJ-1 PROTEIN"/>
    <property type="match status" value="1"/>
</dbReference>
<dbReference type="SUPFAM" id="SSF52317">
    <property type="entry name" value="Class I glutamine amidotransferase-like"/>
    <property type="match status" value="1"/>
</dbReference>
<dbReference type="EC" id="3.2.-.-" evidence="3"/>
<keyword evidence="3" id="KW-0326">Glycosidase</keyword>
<accession>A9KDZ3</accession>
<name>A9KDZ3_COXBN</name>
<evidence type="ECO:0000259" key="2">
    <source>
        <dbReference type="Pfam" id="PF01965"/>
    </source>
</evidence>
<dbReference type="CDD" id="cd03134">
    <property type="entry name" value="GATase1_PfpI_like"/>
    <property type="match status" value="1"/>
</dbReference>
<feature type="domain" description="DJ-1/PfpI" evidence="2">
    <location>
        <begin position="6"/>
        <end position="169"/>
    </location>
</feature>
<dbReference type="Proteomes" id="UP000008555">
    <property type="component" value="Chromosome"/>
</dbReference>
<dbReference type="RefSeq" id="WP_005768961.1">
    <property type="nucleotide sequence ID" value="NC_009727.1"/>
</dbReference>
<reference evidence="3 4" key="1">
    <citation type="journal article" date="2009" name="Infect. Immun.">
        <title>Comparative genomics reveal extensive transposon-mediated genomic plasticity and diversity among potential effector proteins within the genus Coxiella.</title>
        <authorList>
            <person name="Beare P.A."/>
            <person name="Unsworth N."/>
            <person name="Andoh M."/>
            <person name="Voth D.E."/>
            <person name="Omsland A."/>
            <person name="Gilk S.D."/>
            <person name="Williams K.P."/>
            <person name="Sobral B.W."/>
            <person name="Kupko J.J.III."/>
            <person name="Porcella S.F."/>
            <person name="Samuel J.E."/>
            <person name="Heinzen R.A."/>
        </authorList>
    </citation>
    <scope>NUCLEOTIDE SEQUENCE [LARGE SCALE GENOMIC DNA]</scope>
    <source>
        <strain evidence="3 4">Dugway 5J108-111</strain>
    </source>
</reference>
<keyword evidence="3" id="KW-0378">Hydrolase</keyword>
<dbReference type="InterPro" id="IPR006286">
    <property type="entry name" value="C56_PfpI-like"/>
</dbReference>
<dbReference type="InterPro" id="IPR002818">
    <property type="entry name" value="DJ-1/PfpI"/>
</dbReference>
<keyword evidence="3" id="KW-0645">Protease</keyword>
<sequence>MSIKNKKIIIYAENEYQELELWYPLLRMKEEGAEVTIVGPKKNQVYKSKLGYPVTAEATPDSVSPDKIDALIIPGGYAPDKMRAHKAMTDLVRSVFERQKTVAAICHAAWVLISANIINGKKATCYHTVKDDLINAGGIYLDQPVVKDENLITSRQPDDLPQFCQTIIASLQ</sequence>
<dbReference type="Pfam" id="PF01965">
    <property type="entry name" value="DJ-1_PfpI"/>
    <property type="match status" value="1"/>
</dbReference>
<protein>
    <submittedName>
        <fullName evidence="3">Protease I</fullName>
        <ecNumber evidence="3">3.2.-.-</ecNumber>
    </submittedName>
</protein>
<evidence type="ECO:0000313" key="3">
    <source>
        <dbReference type="EMBL" id="ABS77727.1"/>
    </source>
</evidence>